<gene>
    <name evidence="2" type="ORF">SAMN05216561_10423</name>
</gene>
<protein>
    <submittedName>
        <fullName evidence="2">KaiB domain-containing protein</fullName>
    </submittedName>
</protein>
<reference evidence="2 3" key="1">
    <citation type="submission" date="2016-10" db="EMBL/GenBank/DDBJ databases">
        <authorList>
            <person name="de Groot N.N."/>
        </authorList>
    </citation>
    <scope>NUCLEOTIDE SEQUENCE [LARGE SCALE GENOMIC DNA]</scope>
    <source>
        <strain evidence="2 3">CGMCC 1.11156</strain>
    </source>
</reference>
<dbReference type="InterPro" id="IPR039022">
    <property type="entry name" value="KaiB-like"/>
</dbReference>
<dbReference type="InterPro" id="IPR011649">
    <property type="entry name" value="KaiB_domain"/>
</dbReference>
<dbReference type="EMBL" id="FOQG01000004">
    <property type="protein sequence ID" value="SFI01483.1"/>
    <property type="molecule type" value="Genomic_DNA"/>
</dbReference>
<keyword evidence="3" id="KW-1185">Reference proteome</keyword>
<feature type="domain" description="KaiB" evidence="1">
    <location>
        <begin position="86"/>
        <end position="155"/>
    </location>
</feature>
<dbReference type="GO" id="GO:0048511">
    <property type="term" value="P:rhythmic process"/>
    <property type="evidence" value="ECO:0007669"/>
    <property type="project" value="InterPro"/>
</dbReference>
<dbReference type="SUPFAM" id="SSF52833">
    <property type="entry name" value="Thioredoxin-like"/>
    <property type="match status" value="2"/>
</dbReference>
<evidence type="ECO:0000313" key="2">
    <source>
        <dbReference type="EMBL" id="SFI01483.1"/>
    </source>
</evidence>
<organism evidence="2 3">
    <name type="scientific">Nocardioides psychrotolerans</name>
    <dbReference type="NCBI Taxonomy" id="1005945"/>
    <lineage>
        <taxon>Bacteria</taxon>
        <taxon>Bacillati</taxon>
        <taxon>Actinomycetota</taxon>
        <taxon>Actinomycetes</taxon>
        <taxon>Propionibacteriales</taxon>
        <taxon>Nocardioidaceae</taxon>
        <taxon>Nocardioides</taxon>
    </lineage>
</organism>
<dbReference type="Gene3D" id="3.40.30.10">
    <property type="entry name" value="Glutaredoxin"/>
    <property type="match status" value="2"/>
</dbReference>
<sequence>MTAEAPEAGVPRVLSGQEKVPTGVTIAFEESRGNLALNEASLGFDLPIHPALASGDEILAVPKLVRMLPAPLRTIIGDLFDTRPRARRSPTASPGQEPMACRLDLKVIHAAEHPPPVTEDHILSLPTLVKRSPGPLRRLMGNLTDTARVRAALDLGAIQIDLDGSPLIAEGGT</sequence>
<dbReference type="Pfam" id="PF07689">
    <property type="entry name" value="KaiB"/>
    <property type="match status" value="2"/>
</dbReference>
<dbReference type="InterPro" id="IPR036249">
    <property type="entry name" value="Thioredoxin-like_sf"/>
</dbReference>
<dbReference type="Proteomes" id="UP000198649">
    <property type="component" value="Unassembled WGS sequence"/>
</dbReference>
<evidence type="ECO:0000313" key="3">
    <source>
        <dbReference type="Proteomes" id="UP000198649"/>
    </source>
</evidence>
<accession>A0A1I3ERF9</accession>
<proteinExistence type="predicted"/>
<dbReference type="PANTHER" id="PTHR41709">
    <property type="entry name" value="KAIB-LIKE PROTEIN 1"/>
    <property type="match status" value="1"/>
</dbReference>
<evidence type="ECO:0000259" key="1">
    <source>
        <dbReference type="SMART" id="SM01248"/>
    </source>
</evidence>
<dbReference type="AlphaFoldDB" id="A0A1I3ERF9"/>
<dbReference type="STRING" id="1005945.SAMN05216561_10423"/>
<dbReference type="PANTHER" id="PTHR41709:SF2">
    <property type="entry name" value="CIRCADIAN CLOCK PROTEIN KAIB2"/>
    <property type="match status" value="1"/>
</dbReference>
<dbReference type="SMART" id="SM01248">
    <property type="entry name" value="KaiB"/>
    <property type="match status" value="1"/>
</dbReference>
<name>A0A1I3ERF9_9ACTN</name>
<dbReference type="RefSeq" id="WP_218153742.1">
    <property type="nucleotide sequence ID" value="NZ_FOQG01000004.1"/>
</dbReference>